<gene>
    <name evidence="1" type="ordered locus">AS9A_1800</name>
</gene>
<dbReference type="AlphaFoldDB" id="F6ELJ9"/>
<reference evidence="1 2" key="1">
    <citation type="journal article" date="2011" name="J. Bacteriol.">
        <title>Complete genome sequence of Amycolicicoccus subflavus DQS3-9A1T, an actinomycete isolated from crude oil-polluted soil.</title>
        <authorList>
            <person name="Cai M."/>
            <person name="Chen W.M."/>
            <person name="Nie Y."/>
            <person name="Chi C.Q."/>
            <person name="Wang Y.N."/>
            <person name="Tang Y.Q."/>
            <person name="Li G.Y."/>
            <person name="Wu X.L."/>
        </authorList>
    </citation>
    <scope>NUCLEOTIDE SEQUENCE [LARGE SCALE GENOMIC DNA]</scope>
    <source>
        <strain evidence="2">DSM 45089 / DQS3-9A1</strain>
    </source>
</reference>
<dbReference type="EMBL" id="CP002786">
    <property type="protein sequence ID" value="AEF40249.1"/>
    <property type="molecule type" value="Genomic_DNA"/>
</dbReference>
<evidence type="ECO:0000313" key="2">
    <source>
        <dbReference type="Proteomes" id="UP000009235"/>
    </source>
</evidence>
<name>F6ELJ9_HOYSD</name>
<protein>
    <submittedName>
        <fullName evidence="1">Uncharacterized protein</fullName>
    </submittedName>
</protein>
<sequence>MVCRQDAYKVAAHPRDDAVCHRCVASGQLIRPLQVNDWIAFRVNETNVYTAYLNDRPL</sequence>
<accession>F6ELJ9</accession>
<keyword evidence="2" id="KW-1185">Reference proteome</keyword>
<dbReference type="Proteomes" id="UP000009235">
    <property type="component" value="Chromosome"/>
</dbReference>
<organism evidence="1 2">
    <name type="scientific">Hoyosella subflava (strain DSM 45089 / JCM 17490 / NBRC 109087 / DQS3-9A1)</name>
    <name type="common">Amycolicicoccus subflavus</name>
    <dbReference type="NCBI Taxonomy" id="443218"/>
    <lineage>
        <taxon>Bacteria</taxon>
        <taxon>Bacillati</taxon>
        <taxon>Actinomycetota</taxon>
        <taxon>Actinomycetes</taxon>
        <taxon>Mycobacteriales</taxon>
        <taxon>Hoyosellaceae</taxon>
        <taxon>Hoyosella</taxon>
    </lineage>
</organism>
<evidence type="ECO:0000313" key="1">
    <source>
        <dbReference type="EMBL" id="AEF40249.1"/>
    </source>
</evidence>
<dbReference type="HOGENOM" id="CLU_2969157_0_0_11"/>
<dbReference type="KEGG" id="asd:AS9A_1800"/>
<proteinExistence type="predicted"/>